<dbReference type="Pfam" id="PF00535">
    <property type="entry name" value="Glycos_transf_2"/>
    <property type="match status" value="1"/>
</dbReference>
<accession>Q5LC67</accession>
<dbReference type="PANTHER" id="PTHR22916">
    <property type="entry name" value="GLYCOSYLTRANSFERASE"/>
    <property type="match status" value="1"/>
</dbReference>
<dbReference type="RefSeq" id="WP_010993075.1">
    <property type="nucleotide sequence ID" value="NC_003228.3"/>
</dbReference>
<dbReference type="EMBL" id="CR626927">
    <property type="protein sequence ID" value="CAH08299.1"/>
    <property type="molecule type" value="Genomic_DNA"/>
</dbReference>
<protein>
    <submittedName>
        <fullName evidence="1">LPS biosynthesis related glycosyltransferase</fullName>
    </submittedName>
</protein>
<dbReference type="CDD" id="cd00761">
    <property type="entry name" value="Glyco_tranf_GTA_type"/>
    <property type="match status" value="1"/>
</dbReference>
<dbReference type="HOGENOM" id="CLU_025996_11_0_10"/>
<dbReference type="DNASU" id="3287350"/>
<evidence type="ECO:0000313" key="1">
    <source>
        <dbReference type="EMBL" id="CAH08299.1"/>
    </source>
</evidence>
<dbReference type="PaxDb" id="272559-BF9343_2518"/>
<dbReference type="GO" id="GO:0016758">
    <property type="term" value="F:hexosyltransferase activity"/>
    <property type="evidence" value="ECO:0007669"/>
    <property type="project" value="UniProtKB-ARBA"/>
</dbReference>
<keyword evidence="2" id="KW-1185">Reference proteome</keyword>
<name>Q5LC67_BACFN</name>
<dbReference type="SMR" id="Q5LC67"/>
<dbReference type="GeneID" id="60367565"/>
<dbReference type="eggNOG" id="COG1215">
    <property type="taxonomic scope" value="Bacteria"/>
</dbReference>
<evidence type="ECO:0000313" key="2">
    <source>
        <dbReference type="Proteomes" id="UP000006731"/>
    </source>
</evidence>
<dbReference type="CAZy" id="GT2">
    <property type="family name" value="Glycosyltransferase Family 2"/>
</dbReference>
<dbReference type="KEGG" id="bfs:BF9343_2518"/>
<dbReference type="InterPro" id="IPR001173">
    <property type="entry name" value="Glyco_trans_2-like"/>
</dbReference>
<sequence length="298" mass="34842">MNNENPLVSILIPVYNREKYIGEAIESAINQTYKNIEVIIVDNCSTDNTWKILQDYQCKDKRIHIFQNEKNLGPVYNWIECFKRAKGVYSKILWSDDWMSLDFVENALSAFNEDISFVISAQQIITNDKEILSNVAYLKDRYSQREYLENALLYNKYNFPLSPGCAIFRTKDVLNNFIVDIPNSDSLDSKKNGAGNDLYLFLKIALHYPYIGVVANSVSYFRAHKESFSVASDLNLYYEWAKVDFINSELRDSYFISAKKMLLFKFSVKNKHFRNICKSLSYNKYILQAVFRLLLIRI</sequence>
<dbReference type="SUPFAM" id="SSF53448">
    <property type="entry name" value="Nucleotide-diphospho-sugar transferases"/>
    <property type="match status" value="1"/>
</dbReference>
<dbReference type="Gene3D" id="3.90.550.10">
    <property type="entry name" value="Spore Coat Polysaccharide Biosynthesis Protein SpsA, Chain A"/>
    <property type="match status" value="1"/>
</dbReference>
<dbReference type="PANTHER" id="PTHR22916:SF3">
    <property type="entry name" value="UDP-GLCNAC:BETAGAL BETA-1,3-N-ACETYLGLUCOSAMINYLTRANSFERASE-LIKE PROTEIN 1"/>
    <property type="match status" value="1"/>
</dbReference>
<dbReference type="BioCyc" id="BFRA272559:G1GHZ-2737-MONOMER"/>
<dbReference type="AlphaFoldDB" id="Q5LC67"/>
<reference evidence="1 2" key="1">
    <citation type="journal article" date="2005" name="Science">
        <title>Extensive DNA inversions in the B. fragilis genome control variable gene expression.</title>
        <authorList>
            <person name="Cerdeno-Tarraga A.M."/>
            <person name="Patrick S."/>
            <person name="Crosmann L."/>
            <person name="Blakely G."/>
            <person name="Abratt V."/>
            <person name="Lennard N."/>
            <person name="Duerden B."/>
            <person name="Poxton I."/>
            <person name="Harris B."/>
            <person name="Quail M.A."/>
            <person name="Barron A."/>
            <person name="Clarck L."/>
            <person name="Corton C."/>
            <person name="Doggett J."/>
            <person name="Holden M.T.G."/>
            <person name="Larke N."/>
            <person name="Line A."/>
            <person name="Lord A."/>
            <person name="Norbertczak H."/>
            <person name="Ormond D."/>
            <person name="Price C."/>
            <person name="Rabbinowitsch E."/>
            <person name="Woodward J."/>
            <person name="Barrel B.G."/>
            <person name="Parkhill J."/>
        </authorList>
    </citation>
    <scope>NUCLEOTIDE SEQUENCE [LARGE SCALE GENOMIC DNA]</scope>
    <source>
        <strain evidence="2">ATCC 25285 / DSM 2151 / CCUG 4856 / JCM 11019 / LMG 10263 / NCTC 9343 / Onslow / VPI 2553 / EN-2</strain>
    </source>
</reference>
<dbReference type="Proteomes" id="UP000006731">
    <property type="component" value="Chromosome"/>
</dbReference>
<gene>
    <name evidence="1" type="ORF">BF9343_2518</name>
</gene>
<organism evidence="1 2">
    <name type="scientific">Bacteroides fragilis (strain ATCC 25285 / DSM 2151 / CCUG 4856 / JCM 11019 / LMG 10263 / NCTC 9343 / Onslow / VPI 2553 / EN-2)</name>
    <dbReference type="NCBI Taxonomy" id="272559"/>
    <lineage>
        <taxon>Bacteria</taxon>
        <taxon>Pseudomonadati</taxon>
        <taxon>Bacteroidota</taxon>
        <taxon>Bacteroidia</taxon>
        <taxon>Bacteroidales</taxon>
        <taxon>Bacteroidaceae</taxon>
        <taxon>Bacteroides</taxon>
    </lineage>
</organism>
<proteinExistence type="predicted"/>
<dbReference type="InterPro" id="IPR029044">
    <property type="entry name" value="Nucleotide-diphossugar_trans"/>
</dbReference>
<accession>A0A380Z244</accession>